<dbReference type="AlphaFoldDB" id="A0A1E8CHC4"/>
<dbReference type="EMBL" id="MASR01000001">
    <property type="protein sequence ID" value="OFE11792.1"/>
    <property type="molecule type" value="Genomic_DNA"/>
</dbReference>
<dbReference type="SMART" id="SM00935">
    <property type="entry name" value="OmpH"/>
    <property type="match status" value="1"/>
</dbReference>
<dbReference type="SUPFAM" id="SSF111384">
    <property type="entry name" value="OmpH-like"/>
    <property type="match status" value="1"/>
</dbReference>
<organism evidence="5 6">
    <name type="scientific">Pseudohongiella acticola</name>
    <dbReference type="NCBI Taxonomy" id="1524254"/>
    <lineage>
        <taxon>Bacteria</taxon>
        <taxon>Pseudomonadati</taxon>
        <taxon>Pseudomonadota</taxon>
        <taxon>Gammaproteobacteria</taxon>
        <taxon>Pseudomonadales</taxon>
        <taxon>Pseudohongiellaceae</taxon>
        <taxon>Pseudohongiella</taxon>
    </lineage>
</organism>
<dbReference type="Pfam" id="PF03938">
    <property type="entry name" value="OmpH"/>
    <property type="match status" value="1"/>
</dbReference>
<reference evidence="6" key="1">
    <citation type="submission" date="2016-07" db="EMBL/GenBank/DDBJ databases">
        <authorList>
            <person name="Florea S."/>
            <person name="Webb J.S."/>
            <person name="Jaromczyk J."/>
            <person name="Schardl C.L."/>
        </authorList>
    </citation>
    <scope>NUCLEOTIDE SEQUENCE [LARGE SCALE GENOMIC DNA]</scope>
    <source>
        <strain evidence="6">KCTC 42131</strain>
    </source>
</reference>
<dbReference type="Gene3D" id="3.30.910.20">
    <property type="entry name" value="Skp domain"/>
    <property type="match status" value="1"/>
</dbReference>
<keyword evidence="6" id="KW-1185">Reference proteome</keyword>
<dbReference type="PANTHER" id="PTHR35089:SF1">
    <property type="entry name" value="CHAPERONE PROTEIN SKP"/>
    <property type="match status" value="1"/>
</dbReference>
<proteinExistence type="inferred from homology"/>
<evidence type="ECO:0000256" key="1">
    <source>
        <dbReference type="ARBA" id="ARBA00009091"/>
    </source>
</evidence>
<comment type="caution">
    <text evidence="5">The sequence shown here is derived from an EMBL/GenBank/DDBJ whole genome shotgun (WGS) entry which is preliminary data.</text>
</comment>
<feature type="chain" id="PRO_5009212074" description="Molecular chaperone Skp" evidence="4">
    <location>
        <begin position="24"/>
        <end position="171"/>
    </location>
</feature>
<protein>
    <recommendedName>
        <fullName evidence="7">Molecular chaperone Skp</fullName>
    </recommendedName>
</protein>
<sequence>MVNTMNKILVLVTMLFASSMASAQSPTIGIIDLEQALFGSEAAQELEASTRSEFGNDEARLETLNTELREIIERAQRDESILSEAEMREMNSDAEEKQAQMQVIAERLQNAWQQRQQAFVERMRQSLGQAIEAVVEEGDYDIVLNAESVAYFDNAYNITTLVTAKLNEMAQ</sequence>
<accession>A0A1E8CHC4</accession>
<dbReference type="GO" id="GO:0005829">
    <property type="term" value="C:cytosol"/>
    <property type="evidence" value="ECO:0007669"/>
    <property type="project" value="TreeGrafter"/>
</dbReference>
<evidence type="ECO:0000313" key="6">
    <source>
        <dbReference type="Proteomes" id="UP000175669"/>
    </source>
</evidence>
<dbReference type="InterPro" id="IPR005632">
    <property type="entry name" value="Chaperone_Skp"/>
</dbReference>
<feature type="coiled-coil region" evidence="3">
    <location>
        <begin position="58"/>
        <end position="111"/>
    </location>
</feature>
<gene>
    <name evidence="5" type="ORF">PHACT_00335</name>
</gene>
<comment type="similarity">
    <text evidence="1">Belongs to the Skp family.</text>
</comment>
<evidence type="ECO:0000256" key="2">
    <source>
        <dbReference type="ARBA" id="ARBA00022729"/>
    </source>
</evidence>
<dbReference type="GO" id="GO:0051082">
    <property type="term" value="F:unfolded protein binding"/>
    <property type="evidence" value="ECO:0007669"/>
    <property type="project" value="InterPro"/>
</dbReference>
<dbReference type="PANTHER" id="PTHR35089">
    <property type="entry name" value="CHAPERONE PROTEIN SKP"/>
    <property type="match status" value="1"/>
</dbReference>
<keyword evidence="2 4" id="KW-0732">Signal</keyword>
<evidence type="ECO:0000256" key="3">
    <source>
        <dbReference type="SAM" id="Coils"/>
    </source>
</evidence>
<evidence type="ECO:0008006" key="7">
    <source>
        <dbReference type="Google" id="ProtNLM"/>
    </source>
</evidence>
<dbReference type="GO" id="GO:0050821">
    <property type="term" value="P:protein stabilization"/>
    <property type="evidence" value="ECO:0007669"/>
    <property type="project" value="TreeGrafter"/>
</dbReference>
<keyword evidence="3" id="KW-0175">Coiled coil</keyword>
<evidence type="ECO:0000313" key="5">
    <source>
        <dbReference type="EMBL" id="OFE11792.1"/>
    </source>
</evidence>
<evidence type="ECO:0000256" key="4">
    <source>
        <dbReference type="SAM" id="SignalP"/>
    </source>
</evidence>
<name>A0A1E8CHC4_9GAMM</name>
<feature type="signal peptide" evidence="4">
    <location>
        <begin position="1"/>
        <end position="23"/>
    </location>
</feature>
<dbReference type="InterPro" id="IPR024930">
    <property type="entry name" value="Skp_dom_sf"/>
</dbReference>
<dbReference type="STRING" id="1524254.PHACT_00335"/>
<dbReference type="Proteomes" id="UP000175669">
    <property type="component" value="Unassembled WGS sequence"/>
</dbReference>